<dbReference type="Proteomes" id="UP000692954">
    <property type="component" value="Unassembled WGS sequence"/>
</dbReference>
<comment type="caution">
    <text evidence="7">The sequence shown here is derived from an EMBL/GenBank/DDBJ whole genome shotgun (WGS) entry which is preliminary data.</text>
</comment>
<keyword evidence="8" id="KW-1185">Reference proteome</keyword>
<dbReference type="PROSITE" id="PS00107">
    <property type="entry name" value="PROTEIN_KINASE_ATP"/>
    <property type="match status" value="1"/>
</dbReference>
<dbReference type="GO" id="GO:0000045">
    <property type="term" value="P:autophagosome assembly"/>
    <property type="evidence" value="ECO:0007669"/>
    <property type="project" value="TreeGrafter"/>
</dbReference>
<dbReference type="GO" id="GO:0005776">
    <property type="term" value="C:autophagosome"/>
    <property type="evidence" value="ECO:0007669"/>
    <property type="project" value="TreeGrafter"/>
</dbReference>
<reference evidence="7" key="1">
    <citation type="submission" date="2021-01" db="EMBL/GenBank/DDBJ databases">
        <authorList>
            <consortium name="Genoscope - CEA"/>
            <person name="William W."/>
        </authorList>
    </citation>
    <scope>NUCLEOTIDE SEQUENCE</scope>
</reference>
<dbReference type="SMART" id="SM00220">
    <property type="entry name" value="S_TKc"/>
    <property type="match status" value="1"/>
</dbReference>
<dbReference type="InterPro" id="IPR008271">
    <property type="entry name" value="Ser/Thr_kinase_AS"/>
</dbReference>
<dbReference type="InterPro" id="IPR017441">
    <property type="entry name" value="Protein_kinase_ATP_BS"/>
</dbReference>
<keyword evidence="1" id="KW-0808">Transferase</keyword>
<dbReference type="EMBL" id="CAJJDN010000162">
    <property type="protein sequence ID" value="CAD8125741.1"/>
    <property type="molecule type" value="Genomic_DNA"/>
</dbReference>
<organism evidence="7 8">
    <name type="scientific">Paramecium sonneborni</name>
    <dbReference type="NCBI Taxonomy" id="65129"/>
    <lineage>
        <taxon>Eukaryota</taxon>
        <taxon>Sar</taxon>
        <taxon>Alveolata</taxon>
        <taxon>Ciliophora</taxon>
        <taxon>Intramacronucleata</taxon>
        <taxon>Oligohymenophorea</taxon>
        <taxon>Peniculida</taxon>
        <taxon>Parameciidae</taxon>
        <taxon>Paramecium</taxon>
    </lineage>
</organism>
<feature type="domain" description="Protein kinase" evidence="6">
    <location>
        <begin position="18"/>
        <end position="287"/>
    </location>
</feature>
<keyword evidence="3" id="KW-0418">Kinase</keyword>
<sequence length="550" mass="64730">MLSSGNLDTKMIGDKFILLKKKQLGAGAFSQVFEGFVRGKPEEKVAIKVLQNLPTNIQDQLFEKLRLIYQREREIHKVLESEHVVKMIDVLICGQSTHLILELCEQGNLHTMLSKEKNKRLTQESAYNIFCQIVQGYKALYDFKVLHRDLKPQNILFTKGIAKIADFGFAKLIEEMDLAVDQTIVGTLLYQAPEMMVGSKYSSKVDIWSLGIIFYEMLYGVLPFIENHPTRLYKKITSEPLKFPQDVQVNQIYIDLIIKMLKVDQEQRIRWDDLFLMISKNSANQIFELENLSAASTQMSQSEQFRVNYQRIEDRLNQIDEVKDFFDYVQKLITFSNNNTNRLFFLLYSQLQLSQNLYILFIVTSTKYLINEYNYYIQILTSSIPPSEIGFKEMDIKTFKSCEEKYYSVLNQFKTNHDQMNKYYNEKLQKEFDKLLQITSDQPKQLVQTVNQIVQSNRRSKVSLDNFNKVYFHCIQEISKSIKKNQNIDDATLRQIYTLQIYLFYSLYPQKFIKNDFEPKHLEQELIQSSTQKLQNKVFDLTMTYSALIK</sequence>
<dbReference type="GO" id="GO:0000407">
    <property type="term" value="C:phagophore assembly site"/>
    <property type="evidence" value="ECO:0007669"/>
    <property type="project" value="TreeGrafter"/>
</dbReference>
<gene>
    <name evidence="7" type="ORF">PSON_ATCC_30995.1.T1620003</name>
</gene>
<name>A0A8S1RBU5_9CILI</name>
<dbReference type="InterPro" id="IPR045269">
    <property type="entry name" value="Atg1-like"/>
</dbReference>
<evidence type="ECO:0000256" key="1">
    <source>
        <dbReference type="ARBA" id="ARBA00022679"/>
    </source>
</evidence>
<dbReference type="PANTHER" id="PTHR24348">
    <property type="entry name" value="SERINE/THREONINE-PROTEIN KINASE UNC-51-RELATED"/>
    <property type="match status" value="1"/>
</dbReference>
<dbReference type="Pfam" id="PF00069">
    <property type="entry name" value="Pkinase"/>
    <property type="match status" value="1"/>
</dbReference>
<dbReference type="AlphaFoldDB" id="A0A8S1RBU5"/>
<dbReference type="GO" id="GO:0005524">
    <property type="term" value="F:ATP binding"/>
    <property type="evidence" value="ECO:0007669"/>
    <property type="project" value="UniProtKB-UniRule"/>
</dbReference>
<evidence type="ECO:0000313" key="8">
    <source>
        <dbReference type="Proteomes" id="UP000692954"/>
    </source>
</evidence>
<dbReference type="PROSITE" id="PS50011">
    <property type="entry name" value="PROTEIN_KINASE_DOM"/>
    <property type="match status" value="1"/>
</dbReference>
<evidence type="ECO:0000313" key="7">
    <source>
        <dbReference type="EMBL" id="CAD8125741.1"/>
    </source>
</evidence>
<evidence type="ECO:0000256" key="3">
    <source>
        <dbReference type="ARBA" id="ARBA00022777"/>
    </source>
</evidence>
<dbReference type="OrthoDB" id="290816at2759"/>
<dbReference type="GO" id="GO:0016020">
    <property type="term" value="C:membrane"/>
    <property type="evidence" value="ECO:0007669"/>
    <property type="project" value="TreeGrafter"/>
</dbReference>
<keyword evidence="4 5" id="KW-0067">ATP-binding</keyword>
<keyword evidence="2 5" id="KW-0547">Nucleotide-binding</keyword>
<dbReference type="GO" id="GO:0010506">
    <property type="term" value="P:regulation of autophagy"/>
    <property type="evidence" value="ECO:0007669"/>
    <property type="project" value="InterPro"/>
</dbReference>
<evidence type="ECO:0000256" key="4">
    <source>
        <dbReference type="ARBA" id="ARBA00022840"/>
    </source>
</evidence>
<evidence type="ECO:0000259" key="6">
    <source>
        <dbReference type="PROSITE" id="PS50011"/>
    </source>
</evidence>
<dbReference type="PANTHER" id="PTHR24348:SF22">
    <property type="entry name" value="NON-SPECIFIC SERINE_THREONINE PROTEIN KINASE"/>
    <property type="match status" value="1"/>
</dbReference>
<evidence type="ECO:0000256" key="2">
    <source>
        <dbReference type="ARBA" id="ARBA00022741"/>
    </source>
</evidence>
<dbReference type="InterPro" id="IPR000719">
    <property type="entry name" value="Prot_kinase_dom"/>
</dbReference>
<accession>A0A8S1RBU5</accession>
<dbReference type="PROSITE" id="PS00108">
    <property type="entry name" value="PROTEIN_KINASE_ST"/>
    <property type="match status" value="1"/>
</dbReference>
<feature type="binding site" evidence="5">
    <location>
        <position position="48"/>
    </location>
    <ligand>
        <name>ATP</name>
        <dbReference type="ChEBI" id="CHEBI:30616"/>
    </ligand>
</feature>
<dbReference type="GO" id="GO:0005829">
    <property type="term" value="C:cytosol"/>
    <property type="evidence" value="ECO:0007669"/>
    <property type="project" value="TreeGrafter"/>
</dbReference>
<dbReference type="GO" id="GO:0004674">
    <property type="term" value="F:protein serine/threonine kinase activity"/>
    <property type="evidence" value="ECO:0007669"/>
    <property type="project" value="InterPro"/>
</dbReference>
<proteinExistence type="predicted"/>
<protein>
    <recommendedName>
        <fullName evidence="6">Protein kinase domain-containing protein</fullName>
    </recommendedName>
</protein>
<evidence type="ECO:0000256" key="5">
    <source>
        <dbReference type="PROSITE-ProRule" id="PRU10141"/>
    </source>
</evidence>